<evidence type="ECO:0000256" key="1">
    <source>
        <dbReference type="ARBA" id="ARBA00022737"/>
    </source>
</evidence>
<reference evidence="5" key="1">
    <citation type="submission" date="2020-05" db="EMBL/GenBank/DDBJ databases">
        <title>Phylogenomic resolution of chytrid fungi.</title>
        <authorList>
            <person name="Stajich J.E."/>
            <person name="Amses K."/>
            <person name="Simmons R."/>
            <person name="Seto K."/>
            <person name="Myers J."/>
            <person name="Bonds A."/>
            <person name="Quandt C.A."/>
            <person name="Barry K."/>
            <person name="Liu P."/>
            <person name="Grigoriev I."/>
            <person name="Longcore J.E."/>
            <person name="James T.Y."/>
        </authorList>
    </citation>
    <scope>NUCLEOTIDE SEQUENCE</scope>
    <source>
        <strain evidence="5">PLAUS21</strain>
    </source>
</reference>
<proteinExistence type="predicted"/>
<feature type="compositionally biased region" description="Low complexity" evidence="4">
    <location>
        <begin position="671"/>
        <end position="682"/>
    </location>
</feature>
<name>A0AAD5UJA6_9FUNG</name>
<feature type="compositionally biased region" description="Acidic residues" evidence="4">
    <location>
        <begin position="321"/>
        <end position="341"/>
    </location>
</feature>
<keyword evidence="1" id="KW-0677">Repeat</keyword>
<dbReference type="PANTHER" id="PTHR44858:SF1">
    <property type="entry name" value="UDP-N-ACETYLGLUCOSAMINE--PEPTIDE N-ACETYLGLUCOSAMINYLTRANSFERASE SPINDLY-RELATED"/>
    <property type="match status" value="1"/>
</dbReference>
<sequence>MKKRSNLTNIVRKKLQEELGEDLVEVDESAPGIVIEEARESTENLNDKPEEGFTPLKMAISANSLTQMFVPSSESDKYKDQKVRLFNTRNSKASLETDLIFLARRRSMEQDDPPERMHVIADPEEESDDGKDLFNVNMSVSNHPDKETDDFPKRTKEATLKGSALNLANIKKARSRRYERYNFRTTWGALNAEREEDNQESPRSMFLTRENTMEYGKSSANSSKDNSFVDKRKSINDNARISDASSGRNPLDNANGVLGSRRRAADPSGSRSSMSKRRSTVDTQSFNPNSPNRRRTTLDPNRLPGRRNTFDPNSLFNSSMYEDEEIIEETEEPTESEPESEIEQKPAPAQSVSTKKTPKTVLIDSQVLKKSYSSDFTSDEERLETKSKHSDFSKAPTGRLNSSKINSPTKHEKQDLLSVMLVGQKVNYEPQKFVESKPITIENPITIPKREETPEELEPVYIKNESVEPEAETEVTEEKPMSEESVDIGSFQNIDDVDSIVTHFASILENRKKTLYTERTTSDYDLSKFKNVPVFTKKDETKGEIQGDEMPTGDKPSTPHAELNIQDDLLVSIAIRPSIEVPDVDSGINIKENGQNIAKTERLSTSARISFKSNLESGVIKRDVKSASNIGTTVDNTPSNSVTWSCSCPISDSNCSRCLSAAQSHSRPKTGESTSETTTTRESTGKDIPKMVQKSIQKKTAVNKPPKLPKPKFTRRKHGKEIPQKTLIFAKYATQEDITNSLKPDPPTKRSRYQQRLDELAEKNNLKHMLMLFEKQNELTKDASEIAKEVQEEMGEGQTDTDNSPPKTPNAIPKDDEEEAELLEVKGAAVDNTIILGGAGTAVIGSLQPEHKPEVEQSKLALKVAKNIGLADTGKVLTKVTLNDTIDFVKDKLPGFVKKALPDFIINTATKGRLKKGKLAVQHPDFFLSLNKDEIEQTPYTVHTSSTSLGQISSLNYSNSNDPLDGYVIKALQEYEKRKVVPRESKDRRKSTATFQLPKENVETEDEYITEEEPDEEKKPNLKAQQLWRYLKKDIMKKTLINALKPEKLMIEPESEVMDVAPPAAADELIEKLEPKNEVIAKPQSSNEISPKTYYTNQRRAIDMIKNPHLYTRKTVDPLTNKLDLNLTLRPVIGLPAERDKPSATDSVEAIHTGTIRSGLAINGYTKQNSTTLYEVVHNIKRRKLGLTPLERIKYPTFDDPGPPLDATGTPILKEDGAASPVQEINFEEELEKINQLIEASKVPIPAHHRRRGVIFSRMEKFIRAMEDLDLAIQFDPFNSDGLWHRHQLYLRYNDAESALRDLDAITENNKIHLAAFQAKARIYQAIGMFKLAIINYSTVIRLKSDCADAYYNRACLFEIDHETTFANEDFRIVRMLDPNNDQAIQNLAMYSFQRQLWSDAINEFTKLILIDPEDADAYMFRGRSYAALSFYYDAMEDLTQAIRISPDNFRYFFHRGCLLREQNPQWAIQDLSVSILLNPYETNSDAFYHRALLYQRLGFDNLAIADYMSGKLGLTQAIELDPRKAKAFLNLGALYMKNSSTYAEAKHNLNLAISADPCNLRGYINRGELYEKIYKESLLTLTTHNSKRAIRGNKLEMVQSYAYLAIKDYSRAIHIRPSNYVLFLYRGRMLLSQGKVPEATKDFHAAFDLNSGIAQTFIQRALILSFQRKYKQVIDEFDERKKRFKHIDDPVLLSIVAKARIQYGDYQGALNDLVSVSDAGKDDPQISLQKGICYEHLKNWSLAEEEFSKCIGLIPKFSKAYFHRGICRFAQGNEDGEQDLNYALELDPKFFDAYLTRAAYYESKGQYQKAIADCDEALKIEPTSIRAHILRGNSKCRLNQFGIAIMDYTKAATIDKVHIVNIQTSYFAFFNRAMAFEASGDHHNAIKDYSIVLLLNDNNLNAYRQRAILYWKLGDNQNALCDFIEAVKISPKEAKLRSLLGLAYQKVGKLQESCVEFTESMKLEPSTKEAILGRGNVYANMKELELSRRDYCRVLHMYPTNAETYVNIAYTKQSEGEYKLAWKFFTMAFTIDPLCTSALEGRSLINSLLNNQFAAYLDITRAIEISPHNAEFLTNRGVIYEAMNDNVSALQNYKIAIKANPNYALAYYNAGNHYLKQRNWEKAIEYLSTVIYYNSRQSN</sequence>
<gene>
    <name evidence="5" type="primary">TTC6</name>
    <name evidence="5" type="ORF">HK103_002144</name>
</gene>
<feature type="region of interest" description="Disordered" evidence="4">
    <location>
        <begin position="662"/>
        <end position="723"/>
    </location>
</feature>
<feature type="repeat" description="TPR" evidence="3">
    <location>
        <begin position="2071"/>
        <end position="2104"/>
    </location>
</feature>
<keyword evidence="2 3" id="KW-0802">TPR repeat</keyword>
<dbReference type="Pfam" id="PF00515">
    <property type="entry name" value="TPR_1"/>
    <property type="match status" value="1"/>
</dbReference>
<evidence type="ECO:0000256" key="2">
    <source>
        <dbReference type="ARBA" id="ARBA00022803"/>
    </source>
</evidence>
<dbReference type="PANTHER" id="PTHR44858">
    <property type="entry name" value="TETRATRICOPEPTIDE REPEAT PROTEIN 6"/>
    <property type="match status" value="1"/>
</dbReference>
<feature type="compositionally biased region" description="Basic and acidic residues" evidence="4">
    <location>
        <begin position="379"/>
        <end position="392"/>
    </location>
</feature>
<dbReference type="InterPro" id="IPR019734">
    <property type="entry name" value="TPR_rpt"/>
</dbReference>
<feature type="repeat" description="TPR" evidence="3">
    <location>
        <begin position="2003"/>
        <end position="2036"/>
    </location>
</feature>
<protein>
    <submittedName>
        <fullName evidence="5">Cytochrome c oxidase subunit 1</fullName>
    </submittedName>
</protein>
<dbReference type="Gene3D" id="1.25.40.10">
    <property type="entry name" value="Tetratricopeptide repeat domain"/>
    <property type="match status" value="9"/>
</dbReference>
<dbReference type="SUPFAM" id="SSF48452">
    <property type="entry name" value="TPR-like"/>
    <property type="match status" value="3"/>
</dbReference>
<feature type="compositionally biased region" description="Polar residues" evidence="4">
    <location>
        <begin position="310"/>
        <end position="320"/>
    </location>
</feature>
<comment type="caution">
    <text evidence="5">The sequence shown here is derived from an EMBL/GenBank/DDBJ whole genome shotgun (WGS) entry which is preliminary data.</text>
</comment>
<feature type="repeat" description="TPR" evidence="3">
    <location>
        <begin position="1901"/>
        <end position="1934"/>
    </location>
</feature>
<feature type="compositionally biased region" description="Basic residues" evidence="4">
    <location>
        <begin position="707"/>
        <end position="719"/>
    </location>
</feature>
<feature type="compositionally biased region" description="Polar residues" evidence="4">
    <location>
        <begin position="281"/>
        <end position="291"/>
    </location>
</feature>
<feature type="repeat" description="TPR" evidence="3">
    <location>
        <begin position="1416"/>
        <end position="1449"/>
    </location>
</feature>
<evidence type="ECO:0000313" key="5">
    <source>
        <dbReference type="EMBL" id="KAJ3259590.1"/>
    </source>
</evidence>
<feature type="region of interest" description="Disordered" evidence="4">
    <location>
        <begin position="125"/>
        <end position="155"/>
    </location>
</feature>
<keyword evidence="6" id="KW-1185">Reference proteome</keyword>
<feature type="compositionally biased region" description="Basic and acidic residues" evidence="4">
    <location>
        <begin position="143"/>
        <end position="155"/>
    </location>
</feature>
<dbReference type="SMART" id="SM00028">
    <property type="entry name" value="TPR"/>
    <property type="match status" value="21"/>
</dbReference>
<dbReference type="Pfam" id="PF13432">
    <property type="entry name" value="TPR_16"/>
    <property type="match status" value="1"/>
</dbReference>
<dbReference type="SUPFAM" id="SSF48439">
    <property type="entry name" value="Protein prenylyltransferase"/>
    <property type="match status" value="1"/>
</dbReference>
<evidence type="ECO:0000256" key="3">
    <source>
        <dbReference type="PROSITE-ProRule" id="PRU00339"/>
    </source>
</evidence>
<feature type="region of interest" description="Disordered" evidence="4">
    <location>
        <begin position="790"/>
        <end position="813"/>
    </location>
</feature>
<feature type="repeat" description="TPR" evidence="3">
    <location>
        <begin position="2105"/>
        <end position="2138"/>
    </location>
</feature>
<feature type="region of interest" description="Disordered" evidence="4">
    <location>
        <begin position="464"/>
        <end position="484"/>
    </location>
</feature>
<accession>A0AAD5UJA6</accession>
<feature type="compositionally biased region" description="Polar residues" evidence="4">
    <location>
        <begin position="236"/>
        <end position="248"/>
    </location>
</feature>
<feature type="compositionally biased region" description="Acidic residues" evidence="4">
    <location>
        <begin position="1003"/>
        <end position="1015"/>
    </location>
</feature>
<feature type="compositionally biased region" description="Polar residues" evidence="4">
    <location>
        <begin position="399"/>
        <end position="408"/>
    </location>
</feature>
<feature type="repeat" description="TPR" evidence="3">
    <location>
        <begin position="1792"/>
        <end position="1825"/>
    </location>
</feature>
<feature type="region of interest" description="Disordered" evidence="4">
    <location>
        <begin position="214"/>
        <end position="412"/>
    </location>
</feature>
<organism evidence="5 6">
    <name type="scientific">Boothiomyces macroporosus</name>
    <dbReference type="NCBI Taxonomy" id="261099"/>
    <lineage>
        <taxon>Eukaryota</taxon>
        <taxon>Fungi</taxon>
        <taxon>Fungi incertae sedis</taxon>
        <taxon>Chytridiomycota</taxon>
        <taxon>Chytridiomycota incertae sedis</taxon>
        <taxon>Chytridiomycetes</taxon>
        <taxon>Rhizophydiales</taxon>
        <taxon>Terramycetaceae</taxon>
        <taxon>Boothiomyces</taxon>
    </lineage>
</organism>
<dbReference type="InterPro" id="IPR011990">
    <property type="entry name" value="TPR-like_helical_dom_sf"/>
</dbReference>
<dbReference type="Proteomes" id="UP001210925">
    <property type="component" value="Unassembled WGS sequence"/>
</dbReference>
<dbReference type="EMBL" id="JADGKB010000017">
    <property type="protein sequence ID" value="KAJ3259590.1"/>
    <property type="molecule type" value="Genomic_DNA"/>
</dbReference>
<dbReference type="InterPro" id="IPR050498">
    <property type="entry name" value="Ycf3"/>
</dbReference>
<evidence type="ECO:0000313" key="6">
    <source>
        <dbReference type="Proteomes" id="UP001210925"/>
    </source>
</evidence>
<dbReference type="PROSITE" id="PS50005">
    <property type="entry name" value="TPR"/>
    <property type="match status" value="7"/>
</dbReference>
<evidence type="ECO:0000256" key="4">
    <source>
        <dbReference type="SAM" id="MobiDB-lite"/>
    </source>
</evidence>
<feature type="region of interest" description="Disordered" evidence="4">
    <location>
        <begin position="982"/>
        <end position="1020"/>
    </location>
</feature>
<feature type="repeat" description="TPR" evidence="3">
    <location>
        <begin position="1935"/>
        <end position="1968"/>
    </location>
</feature>